<gene>
    <name evidence="7 9" type="primary">rpl23</name>
</gene>
<evidence type="ECO:0000313" key="9">
    <source>
        <dbReference type="EMBL" id="ALG63658.1"/>
    </source>
</evidence>
<comment type="function">
    <text evidence="7">Binds to 23S rRNA.</text>
</comment>
<keyword evidence="9" id="KW-0150">Chloroplast</keyword>
<dbReference type="NCBIfam" id="NF004368">
    <property type="entry name" value="PRK05738.3-4"/>
    <property type="match status" value="1"/>
</dbReference>
<dbReference type="PROSITE" id="PS00050">
    <property type="entry name" value="RIBOSOMAL_L23"/>
    <property type="match status" value="1"/>
</dbReference>
<dbReference type="NCBIfam" id="NF004363">
    <property type="entry name" value="PRK05738.2-4"/>
    <property type="match status" value="1"/>
</dbReference>
<organism evidence="9">
    <name type="scientific">Guillardia theta</name>
    <name type="common">Cryptophyte</name>
    <name type="synonym">Cryptomonas phi</name>
    <dbReference type="NCBI Taxonomy" id="55529"/>
    <lineage>
        <taxon>Eukaryota</taxon>
        <taxon>Cryptophyceae</taxon>
        <taxon>Pyrenomonadales</taxon>
        <taxon>Geminigeraceae</taxon>
        <taxon>Guillardia</taxon>
    </lineage>
</organism>
<evidence type="ECO:0000256" key="5">
    <source>
        <dbReference type="ARBA" id="ARBA00023274"/>
    </source>
</evidence>
<dbReference type="GO" id="GO:1990904">
    <property type="term" value="C:ribonucleoprotein complex"/>
    <property type="evidence" value="ECO:0007669"/>
    <property type="project" value="UniProtKB-KW"/>
</dbReference>
<dbReference type="AlphaFoldDB" id="A0A0U2KXG4"/>
<evidence type="ECO:0000256" key="4">
    <source>
        <dbReference type="ARBA" id="ARBA00022980"/>
    </source>
</evidence>
<dbReference type="Gene3D" id="3.30.70.330">
    <property type="match status" value="1"/>
</dbReference>
<proteinExistence type="inferred from homology"/>
<dbReference type="PANTHER" id="PTHR11620">
    <property type="entry name" value="60S RIBOSOMAL PROTEIN L23A"/>
    <property type="match status" value="1"/>
</dbReference>
<dbReference type="SUPFAM" id="SSF54189">
    <property type="entry name" value="Ribosomal proteins S24e, L23 and L15e"/>
    <property type="match status" value="1"/>
</dbReference>
<dbReference type="GO" id="GO:0009507">
    <property type="term" value="C:chloroplast"/>
    <property type="evidence" value="ECO:0007669"/>
    <property type="project" value="UniProtKB-SubCell"/>
</dbReference>
<sequence>MKIKGNTRELVDLIKYPIITDKATRLLEANQYSFATDKKTNKVDIKIAIEYLFNVKVVSVNTYLSPKKTRRIGKFIGAKPRYKRAIVTLAEGNSINLFSES</sequence>
<name>A0A0U2KXG4_GUITH</name>
<comment type="similarity">
    <text evidence="1 7 8">Belongs to the universal ribosomal protein uL23 family.</text>
</comment>
<protein>
    <recommendedName>
        <fullName evidence="6 7">Large ribosomal subunit protein uL23c</fullName>
    </recommendedName>
</protein>
<dbReference type="GO" id="GO:0003735">
    <property type="term" value="F:structural constituent of ribosome"/>
    <property type="evidence" value="ECO:0007669"/>
    <property type="project" value="InterPro"/>
</dbReference>
<dbReference type="EMBL" id="KT428890">
    <property type="protein sequence ID" value="ALG63658.1"/>
    <property type="molecule type" value="Genomic_DNA"/>
</dbReference>
<dbReference type="GO" id="GO:0006412">
    <property type="term" value="P:translation"/>
    <property type="evidence" value="ECO:0007669"/>
    <property type="project" value="UniProtKB-UniRule"/>
</dbReference>
<geneLocation type="chloroplast" evidence="9"/>
<dbReference type="GO" id="GO:0019843">
    <property type="term" value="F:rRNA binding"/>
    <property type="evidence" value="ECO:0007669"/>
    <property type="project" value="UniProtKB-UniRule"/>
</dbReference>
<keyword evidence="4 7" id="KW-0689">Ribosomal protein</keyword>
<dbReference type="InterPro" id="IPR012677">
    <property type="entry name" value="Nucleotide-bd_a/b_plait_sf"/>
</dbReference>
<keyword evidence="3 7" id="KW-0694">RNA-binding</keyword>
<dbReference type="InterPro" id="IPR012678">
    <property type="entry name" value="Ribosomal_uL23/eL15/eS24_sf"/>
</dbReference>
<evidence type="ECO:0000256" key="2">
    <source>
        <dbReference type="ARBA" id="ARBA00022730"/>
    </source>
</evidence>
<keyword evidence="2 7" id="KW-0699">rRNA-binding</keyword>
<evidence type="ECO:0000256" key="1">
    <source>
        <dbReference type="ARBA" id="ARBA00006700"/>
    </source>
</evidence>
<evidence type="ECO:0000256" key="7">
    <source>
        <dbReference type="HAMAP-Rule" id="MF_01369"/>
    </source>
</evidence>
<dbReference type="InterPro" id="IPR001014">
    <property type="entry name" value="Ribosomal_uL23_CS"/>
</dbReference>
<comment type="subcellular location">
    <subcellularLocation>
        <location evidence="7">Plastid</location>
        <location evidence="7">Chloroplast</location>
    </subcellularLocation>
</comment>
<dbReference type="FunFam" id="3.30.70.330:FF:000001">
    <property type="entry name" value="50S ribosomal protein L23"/>
    <property type="match status" value="1"/>
</dbReference>
<keyword evidence="5 7" id="KW-0687">Ribonucleoprotein</keyword>
<dbReference type="Pfam" id="PF00276">
    <property type="entry name" value="Ribosomal_L23"/>
    <property type="match status" value="1"/>
</dbReference>
<reference evidence="9" key="1">
    <citation type="journal article" date="2015" name="Mitochondrial DNA">
        <title>The complete chloroplast genome of Guillardia theta strain CCMP2712.</title>
        <authorList>
            <person name="Tang X."/>
            <person name="Bi G."/>
        </authorList>
    </citation>
    <scope>NUCLEOTIDE SEQUENCE</scope>
</reference>
<dbReference type="GO" id="GO:0005840">
    <property type="term" value="C:ribosome"/>
    <property type="evidence" value="ECO:0007669"/>
    <property type="project" value="UniProtKB-KW"/>
</dbReference>
<comment type="subunit">
    <text evidence="7">Part of the 50S ribosomal subunit.</text>
</comment>
<evidence type="ECO:0000256" key="6">
    <source>
        <dbReference type="ARBA" id="ARBA00035287"/>
    </source>
</evidence>
<evidence type="ECO:0000256" key="8">
    <source>
        <dbReference type="RuleBase" id="RU003934"/>
    </source>
</evidence>
<evidence type="ECO:0000256" key="3">
    <source>
        <dbReference type="ARBA" id="ARBA00022884"/>
    </source>
</evidence>
<dbReference type="InterPro" id="IPR013025">
    <property type="entry name" value="Ribosomal_uL23-like"/>
</dbReference>
<keyword evidence="9" id="KW-0934">Plastid</keyword>
<accession>A0A0U2KXG4</accession>
<dbReference type="HAMAP" id="MF_01369_B">
    <property type="entry name" value="Ribosomal_uL23_B"/>
    <property type="match status" value="1"/>
</dbReference>